<protein>
    <submittedName>
        <fullName evidence="1">Uncharacterized protein</fullName>
    </submittedName>
</protein>
<comment type="caution">
    <text evidence="1">The sequence shown here is derived from an EMBL/GenBank/DDBJ whole genome shotgun (WGS) entry which is preliminary data.</text>
</comment>
<dbReference type="EMBL" id="ASPP01020705">
    <property type="protein sequence ID" value="ETO13270.1"/>
    <property type="molecule type" value="Genomic_DNA"/>
</dbReference>
<reference evidence="1 2" key="1">
    <citation type="journal article" date="2013" name="Curr. Biol.">
        <title>The Genome of the Foraminiferan Reticulomyxa filosa.</title>
        <authorList>
            <person name="Glockner G."/>
            <person name="Hulsmann N."/>
            <person name="Schleicher M."/>
            <person name="Noegel A.A."/>
            <person name="Eichinger L."/>
            <person name="Gallinger C."/>
            <person name="Pawlowski J."/>
            <person name="Sierra R."/>
            <person name="Euteneuer U."/>
            <person name="Pillet L."/>
            <person name="Moustafa A."/>
            <person name="Platzer M."/>
            <person name="Groth M."/>
            <person name="Szafranski K."/>
            <person name="Schliwa M."/>
        </authorList>
    </citation>
    <scope>NUCLEOTIDE SEQUENCE [LARGE SCALE GENOMIC DNA]</scope>
</reference>
<evidence type="ECO:0000313" key="1">
    <source>
        <dbReference type="EMBL" id="ETO13270.1"/>
    </source>
</evidence>
<evidence type="ECO:0000313" key="2">
    <source>
        <dbReference type="Proteomes" id="UP000023152"/>
    </source>
</evidence>
<keyword evidence="2" id="KW-1185">Reference proteome</keyword>
<accession>X6MJN3</accession>
<proteinExistence type="predicted"/>
<sequence length="183" mass="21818">MTMTKAQFLKVLREFEKALTQSKTTEELHSSWKELLRYSKAGNLYNKKRPRLSKYDKIIVDGFEIELDGVYRKKEMFQQAIRRAIRLKHATLERKPRQSLNQLVSSRSAQPAYIFAYDNNKNKKTGGYKTFWGKQLKTIKKQEKREGLNHWMTFPLLQKNSTTFETIDYYLFLKSNKMKAKYV</sequence>
<gene>
    <name evidence="1" type="ORF">RFI_24107</name>
</gene>
<name>X6MJN3_RETFI</name>
<organism evidence="1 2">
    <name type="scientific">Reticulomyxa filosa</name>
    <dbReference type="NCBI Taxonomy" id="46433"/>
    <lineage>
        <taxon>Eukaryota</taxon>
        <taxon>Sar</taxon>
        <taxon>Rhizaria</taxon>
        <taxon>Retaria</taxon>
        <taxon>Foraminifera</taxon>
        <taxon>Monothalamids</taxon>
        <taxon>Reticulomyxidae</taxon>
        <taxon>Reticulomyxa</taxon>
    </lineage>
</organism>
<dbReference type="AlphaFoldDB" id="X6MJN3"/>
<dbReference type="Proteomes" id="UP000023152">
    <property type="component" value="Unassembled WGS sequence"/>
</dbReference>